<dbReference type="SUPFAM" id="SSF48264">
    <property type="entry name" value="Cytochrome P450"/>
    <property type="match status" value="1"/>
</dbReference>
<dbReference type="CDD" id="cd11049">
    <property type="entry name" value="CYP170A1-like"/>
    <property type="match status" value="1"/>
</dbReference>
<evidence type="ECO:0000256" key="3">
    <source>
        <dbReference type="ARBA" id="ARBA00022723"/>
    </source>
</evidence>
<evidence type="ECO:0000256" key="5">
    <source>
        <dbReference type="ARBA" id="ARBA00023004"/>
    </source>
</evidence>
<evidence type="ECO:0000256" key="2">
    <source>
        <dbReference type="ARBA" id="ARBA00022617"/>
    </source>
</evidence>
<dbReference type="PRINTS" id="PR00385">
    <property type="entry name" value="P450"/>
</dbReference>
<dbReference type="PANTHER" id="PTHR24291">
    <property type="entry name" value="CYTOCHROME P450 FAMILY 4"/>
    <property type="match status" value="1"/>
</dbReference>
<dbReference type="STRING" id="479433.Caci_3529"/>
<dbReference type="PANTHER" id="PTHR24291:SF50">
    <property type="entry name" value="BIFUNCTIONAL ALBAFLAVENONE MONOOXYGENASE_TERPENE SYNTHASE"/>
    <property type="match status" value="1"/>
</dbReference>
<feature type="region of interest" description="Disordered" evidence="9">
    <location>
        <begin position="1"/>
        <end position="26"/>
    </location>
</feature>
<gene>
    <name evidence="10" type="ordered locus">Caci_3529</name>
</gene>
<evidence type="ECO:0000256" key="4">
    <source>
        <dbReference type="ARBA" id="ARBA00023002"/>
    </source>
</evidence>
<dbReference type="KEGG" id="cai:Caci_3529"/>
<dbReference type="Proteomes" id="UP000000851">
    <property type="component" value="Chromosome"/>
</dbReference>
<dbReference type="InParanoid" id="C7QAD6"/>
<dbReference type="RefSeq" id="WP_015792164.1">
    <property type="nucleotide sequence ID" value="NC_013131.1"/>
</dbReference>
<dbReference type="HOGENOM" id="CLU_001570_5_1_11"/>
<dbReference type="Gene3D" id="1.10.630.10">
    <property type="entry name" value="Cytochrome P450"/>
    <property type="match status" value="1"/>
</dbReference>
<keyword evidence="5 7" id="KW-0408">Iron</keyword>
<keyword evidence="6 8" id="KW-0503">Monooxygenase</keyword>
<dbReference type="AlphaFoldDB" id="C7QAD6"/>
<sequence>MPKSSVPGTASEGHSQEAVSAASSAPSAVASTAPGFRPLLGHSWQLVRDPLGWLDKCRQAGPVLRVKLGPRAAYLVTDPDLVHRVLTDPAFEKGGPLMDAARDLLGNGLATCWREDHRRQRPLMQPAFTLPRIAGYAEVMREEAAQLTATWTPHRETDLIDDLSSATLRVMIRAMLPTADAEAAGKVAQQVRILLDGALLRAAVPFPFLFRLPTPGNRRFDRARRDTFAAADRIVATARAKPDASGLLSALITSDGSAPDGSDAFTDEDLRDQVMTLLSAGGDTTATTLAWAFHLLATHPEAERRLHEELDTVLDGAIAGPDDLPRLPFTRNVVSETLRLYPPVWMMSRITIADVDLEGCRLPADTEVFFSSYQLHHDPRHFPDPEAFDPDRWDRREPGDRHSFIPFHSGSRKCMGNTFALTEAAIMLSAVASVWRFRPTPRHDARPRPPRSMTPADVHLVPEPRPGRLSETRGIHAGR</sequence>
<feature type="binding site" description="axial binding residue" evidence="7">
    <location>
        <position position="414"/>
    </location>
    <ligand>
        <name>heme</name>
        <dbReference type="ChEBI" id="CHEBI:30413"/>
    </ligand>
    <ligandPart>
        <name>Fe</name>
        <dbReference type="ChEBI" id="CHEBI:18248"/>
    </ligandPart>
</feature>
<feature type="compositionally biased region" description="Basic and acidic residues" evidence="9">
    <location>
        <begin position="460"/>
        <end position="479"/>
    </location>
</feature>
<dbReference type="GO" id="GO:0004497">
    <property type="term" value="F:monooxygenase activity"/>
    <property type="evidence" value="ECO:0007669"/>
    <property type="project" value="UniProtKB-KW"/>
</dbReference>
<accession>C7QAD6</accession>
<keyword evidence="2 7" id="KW-0349">Heme</keyword>
<organism evidence="10 11">
    <name type="scientific">Catenulispora acidiphila (strain DSM 44928 / JCM 14897 / NBRC 102108 / NRRL B-24433 / ID139908)</name>
    <dbReference type="NCBI Taxonomy" id="479433"/>
    <lineage>
        <taxon>Bacteria</taxon>
        <taxon>Bacillati</taxon>
        <taxon>Actinomycetota</taxon>
        <taxon>Actinomycetes</taxon>
        <taxon>Catenulisporales</taxon>
        <taxon>Catenulisporaceae</taxon>
        <taxon>Catenulispora</taxon>
    </lineage>
</organism>
<dbReference type="OrthoDB" id="4746309at2"/>
<dbReference type="PROSITE" id="PS00086">
    <property type="entry name" value="CYTOCHROME_P450"/>
    <property type="match status" value="1"/>
</dbReference>
<comment type="cofactor">
    <cofactor evidence="7">
        <name>heme</name>
        <dbReference type="ChEBI" id="CHEBI:30413"/>
    </cofactor>
</comment>
<evidence type="ECO:0000256" key="1">
    <source>
        <dbReference type="ARBA" id="ARBA00010617"/>
    </source>
</evidence>
<dbReference type="PRINTS" id="PR00465">
    <property type="entry name" value="EP450IV"/>
</dbReference>
<dbReference type="InterPro" id="IPR036396">
    <property type="entry name" value="Cyt_P450_sf"/>
</dbReference>
<dbReference type="GO" id="GO:0020037">
    <property type="term" value="F:heme binding"/>
    <property type="evidence" value="ECO:0007669"/>
    <property type="project" value="InterPro"/>
</dbReference>
<evidence type="ECO:0000313" key="10">
    <source>
        <dbReference type="EMBL" id="ACU72435.1"/>
    </source>
</evidence>
<dbReference type="eggNOG" id="COG2124">
    <property type="taxonomic scope" value="Bacteria"/>
</dbReference>
<name>C7QAD6_CATAD</name>
<evidence type="ECO:0000256" key="6">
    <source>
        <dbReference type="ARBA" id="ARBA00023033"/>
    </source>
</evidence>
<proteinExistence type="inferred from homology"/>
<keyword evidence="4 8" id="KW-0560">Oxidoreductase</keyword>
<dbReference type="GO" id="GO:0016705">
    <property type="term" value="F:oxidoreductase activity, acting on paired donors, with incorporation or reduction of molecular oxygen"/>
    <property type="evidence" value="ECO:0007669"/>
    <property type="project" value="InterPro"/>
</dbReference>
<reference evidence="10 11" key="1">
    <citation type="journal article" date="2009" name="Stand. Genomic Sci.">
        <title>Complete genome sequence of Catenulispora acidiphila type strain (ID 139908).</title>
        <authorList>
            <person name="Copeland A."/>
            <person name="Lapidus A."/>
            <person name="Glavina Del Rio T."/>
            <person name="Nolan M."/>
            <person name="Lucas S."/>
            <person name="Chen F."/>
            <person name="Tice H."/>
            <person name="Cheng J.F."/>
            <person name="Bruce D."/>
            <person name="Goodwin L."/>
            <person name="Pitluck S."/>
            <person name="Mikhailova N."/>
            <person name="Pati A."/>
            <person name="Ivanova N."/>
            <person name="Mavromatis K."/>
            <person name="Chen A."/>
            <person name="Palaniappan K."/>
            <person name="Chain P."/>
            <person name="Land M."/>
            <person name="Hauser L."/>
            <person name="Chang Y.J."/>
            <person name="Jeffries C.D."/>
            <person name="Chertkov O."/>
            <person name="Brettin T."/>
            <person name="Detter J.C."/>
            <person name="Han C."/>
            <person name="Ali Z."/>
            <person name="Tindall B.J."/>
            <person name="Goker M."/>
            <person name="Bristow J."/>
            <person name="Eisen J.A."/>
            <person name="Markowitz V."/>
            <person name="Hugenholtz P."/>
            <person name="Kyrpides N.C."/>
            <person name="Klenk H.P."/>
        </authorList>
    </citation>
    <scope>NUCLEOTIDE SEQUENCE [LARGE SCALE GENOMIC DNA]</scope>
    <source>
        <strain evidence="11">DSM 44928 / JCM 14897 / NBRC 102108 / NRRL B-24433 / ID139908</strain>
    </source>
</reference>
<dbReference type="Pfam" id="PF00067">
    <property type="entry name" value="p450"/>
    <property type="match status" value="1"/>
</dbReference>
<feature type="region of interest" description="Disordered" evidence="9">
    <location>
        <begin position="440"/>
        <end position="479"/>
    </location>
</feature>
<keyword evidence="3 7" id="KW-0479">Metal-binding</keyword>
<dbReference type="GO" id="GO:0005506">
    <property type="term" value="F:iron ion binding"/>
    <property type="evidence" value="ECO:0007669"/>
    <property type="project" value="InterPro"/>
</dbReference>
<evidence type="ECO:0000256" key="8">
    <source>
        <dbReference type="RuleBase" id="RU000461"/>
    </source>
</evidence>
<dbReference type="InterPro" id="IPR001128">
    <property type="entry name" value="Cyt_P450"/>
</dbReference>
<dbReference type="EMBL" id="CP001700">
    <property type="protein sequence ID" value="ACU72435.1"/>
    <property type="molecule type" value="Genomic_DNA"/>
</dbReference>
<keyword evidence="11" id="KW-1185">Reference proteome</keyword>
<dbReference type="InterPro" id="IPR017972">
    <property type="entry name" value="Cyt_P450_CS"/>
</dbReference>
<evidence type="ECO:0000256" key="9">
    <source>
        <dbReference type="SAM" id="MobiDB-lite"/>
    </source>
</evidence>
<evidence type="ECO:0000313" key="11">
    <source>
        <dbReference type="Proteomes" id="UP000000851"/>
    </source>
</evidence>
<dbReference type="InterPro" id="IPR050196">
    <property type="entry name" value="Cytochrome_P450_Monoox"/>
</dbReference>
<dbReference type="InterPro" id="IPR002403">
    <property type="entry name" value="Cyt_P450_E_grp-IV"/>
</dbReference>
<protein>
    <submittedName>
        <fullName evidence="10">Cytochrome P450</fullName>
    </submittedName>
</protein>
<comment type="similarity">
    <text evidence="1 8">Belongs to the cytochrome P450 family.</text>
</comment>
<evidence type="ECO:0000256" key="7">
    <source>
        <dbReference type="PIRSR" id="PIRSR602403-1"/>
    </source>
</evidence>